<dbReference type="EMBL" id="AFYH01160794">
    <property type="status" value="NOT_ANNOTATED_CDS"/>
    <property type="molecule type" value="Genomic_DNA"/>
</dbReference>
<reference evidence="2" key="2">
    <citation type="submission" date="2025-08" db="UniProtKB">
        <authorList>
            <consortium name="Ensembl"/>
        </authorList>
    </citation>
    <scope>IDENTIFICATION</scope>
</reference>
<dbReference type="GeneTree" id="ENSGT00940000158456"/>
<name>H3A4S9_LATCH</name>
<dbReference type="Ensembl" id="ENSLACT00000004689.1">
    <property type="protein sequence ID" value="ENSLACP00000004650.1"/>
    <property type="gene ID" value="ENSLACG00000004139.1"/>
</dbReference>
<sequence length="209" mass="23664">AVIPTVSGKSGVENAKSKFYTELWFIIIMAIVGLILLAVFLNLLLRMKRSRQPYERERPPLVPLQKRMSPMNIYTPTETYMSEPVAEMSDSSSSVTLKSYTMHFEGLADTKISGPETQINNHSNRSMSVLRVPSQSQISRAYSQSSLHRSVSQLIDNHDKKSLFEDSAWDTVVHGHDSGTYMDDEDLMDTIKGFSKVTKEHTMFTDTHL</sequence>
<organism evidence="2 3">
    <name type="scientific">Latimeria chalumnae</name>
    <name type="common">Coelacanth</name>
    <dbReference type="NCBI Taxonomy" id="7897"/>
    <lineage>
        <taxon>Eukaryota</taxon>
        <taxon>Metazoa</taxon>
        <taxon>Chordata</taxon>
        <taxon>Craniata</taxon>
        <taxon>Vertebrata</taxon>
        <taxon>Euteleostomi</taxon>
        <taxon>Coelacanthiformes</taxon>
        <taxon>Coelacanthidae</taxon>
        <taxon>Latimeria</taxon>
    </lineage>
</organism>
<dbReference type="Proteomes" id="UP000008672">
    <property type="component" value="Unassembled WGS sequence"/>
</dbReference>
<dbReference type="EMBL" id="AFYH01160792">
    <property type="status" value="NOT_ANNOTATED_CDS"/>
    <property type="molecule type" value="Genomic_DNA"/>
</dbReference>
<reference evidence="3" key="1">
    <citation type="submission" date="2011-08" db="EMBL/GenBank/DDBJ databases">
        <title>The draft genome of Latimeria chalumnae.</title>
        <authorList>
            <person name="Di Palma F."/>
            <person name="Alfoldi J."/>
            <person name="Johnson J."/>
            <person name="Berlin A."/>
            <person name="Gnerre S."/>
            <person name="Jaffe D."/>
            <person name="MacCallum I."/>
            <person name="Young S."/>
            <person name="Walker B.J."/>
            <person name="Lander E."/>
            <person name="Lindblad-Toh K."/>
        </authorList>
    </citation>
    <scope>NUCLEOTIDE SEQUENCE [LARGE SCALE GENOMIC DNA]</scope>
    <source>
        <strain evidence="3">Wild caught</strain>
    </source>
</reference>
<dbReference type="AlphaFoldDB" id="H3A4S9"/>
<dbReference type="EMBL" id="AFYH01160791">
    <property type="status" value="NOT_ANNOTATED_CDS"/>
    <property type="molecule type" value="Genomic_DNA"/>
</dbReference>
<dbReference type="EMBL" id="AFYH01160793">
    <property type="status" value="NOT_ANNOTATED_CDS"/>
    <property type="molecule type" value="Genomic_DNA"/>
</dbReference>
<feature type="transmembrane region" description="Helical" evidence="1">
    <location>
        <begin position="23"/>
        <end position="45"/>
    </location>
</feature>
<evidence type="ECO:0008006" key="4">
    <source>
        <dbReference type="Google" id="ProtNLM"/>
    </source>
</evidence>
<evidence type="ECO:0000313" key="3">
    <source>
        <dbReference type="Proteomes" id="UP000008672"/>
    </source>
</evidence>
<dbReference type="HOGENOM" id="CLU_117232_0_0_1"/>
<accession>H3A4S9</accession>
<dbReference type="EMBL" id="AFYH01160790">
    <property type="status" value="NOT_ANNOTATED_CDS"/>
    <property type="molecule type" value="Genomic_DNA"/>
</dbReference>
<dbReference type="EMBL" id="AFYH01160797">
    <property type="status" value="NOT_ANNOTATED_CDS"/>
    <property type="molecule type" value="Genomic_DNA"/>
</dbReference>
<protein>
    <recommendedName>
        <fullName evidence="4">Usherin</fullName>
    </recommendedName>
</protein>
<keyword evidence="3" id="KW-1185">Reference proteome</keyword>
<keyword evidence="1" id="KW-0472">Membrane</keyword>
<dbReference type="EMBL" id="AFYH01160798">
    <property type="status" value="NOT_ANNOTATED_CDS"/>
    <property type="molecule type" value="Genomic_DNA"/>
</dbReference>
<dbReference type="EMBL" id="AFYH01160789">
    <property type="status" value="NOT_ANNOTATED_CDS"/>
    <property type="molecule type" value="Genomic_DNA"/>
</dbReference>
<keyword evidence="1" id="KW-0812">Transmembrane</keyword>
<reference evidence="2" key="3">
    <citation type="submission" date="2025-09" db="UniProtKB">
        <authorList>
            <consortium name="Ensembl"/>
        </authorList>
    </citation>
    <scope>IDENTIFICATION</scope>
</reference>
<evidence type="ECO:0000313" key="2">
    <source>
        <dbReference type="Ensembl" id="ENSLACP00000004650.1"/>
    </source>
</evidence>
<evidence type="ECO:0000256" key="1">
    <source>
        <dbReference type="SAM" id="Phobius"/>
    </source>
</evidence>
<keyword evidence="1" id="KW-1133">Transmembrane helix</keyword>
<proteinExistence type="predicted"/>
<dbReference type="EMBL" id="AFYH01160795">
    <property type="status" value="NOT_ANNOTATED_CDS"/>
    <property type="molecule type" value="Genomic_DNA"/>
</dbReference>
<dbReference type="EMBL" id="AFYH01160796">
    <property type="status" value="NOT_ANNOTATED_CDS"/>
    <property type="molecule type" value="Genomic_DNA"/>
</dbReference>